<evidence type="ECO:0000313" key="1">
    <source>
        <dbReference type="EMBL" id="KOX79823.1"/>
    </source>
</evidence>
<evidence type="ECO:0000313" key="2">
    <source>
        <dbReference type="Proteomes" id="UP000053105"/>
    </source>
</evidence>
<sequence>MEMFDVHCCDEVFGQGSEVIAVNRVLSSNKRTTNASVAVVGRSIPKSSNGSLNFGKLAALLAAEWGTPRSIVIRGYYLDSDATTVNPMNQMLVKSNLEP</sequence>
<organism evidence="1 2">
    <name type="scientific">Melipona quadrifasciata</name>
    <dbReference type="NCBI Taxonomy" id="166423"/>
    <lineage>
        <taxon>Eukaryota</taxon>
        <taxon>Metazoa</taxon>
        <taxon>Ecdysozoa</taxon>
        <taxon>Arthropoda</taxon>
        <taxon>Hexapoda</taxon>
        <taxon>Insecta</taxon>
        <taxon>Pterygota</taxon>
        <taxon>Neoptera</taxon>
        <taxon>Endopterygota</taxon>
        <taxon>Hymenoptera</taxon>
        <taxon>Apocrita</taxon>
        <taxon>Aculeata</taxon>
        <taxon>Apoidea</taxon>
        <taxon>Anthophila</taxon>
        <taxon>Apidae</taxon>
        <taxon>Melipona</taxon>
    </lineage>
</organism>
<accession>A0A0M9ABF1</accession>
<keyword evidence="2" id="KW-1185">Reference proteome</keyword>
<reference evidence="1 2" key="1">
    <citation type="submission" date="2015-07" db="EMBL/GenBank/DDBJ databases">
        <title>The genome of Melipona quadrifasciata.</title>
        <authorList>
            <person name="Pan H."/>
            <person name="Kapheim K."/>
        </authorList>
    </citation>
    <scope>NUCLEOTIDE SEQUENCE [LARGE SCALE GENOMIC DNA]</scope>
    <source>
        <strain evidence="1">0111107301</strain>
        <tissue evidence="1">Whole body</tissue>
    </source>
</reference>
<proteinExistence type="predicted"/>
<name>A0A0M9ABF1_9HYME</name>
<dbReference type="EMBL" id="KQ435710">
    <property type="protein sequence ID" value="KOX79823.1"/>
    <property type="molecule type" value="Genomic_DNA"/>
</dbReference>
<dbReference type="Proteomes" id="UP000053105">
    <property type="component" value="Unassembled WGS sequence"/>
</dbReference>
<protein>
    <submittedName>
        <fullName evidence="1">Uncharacterized protein</fullName>
    </submittedName>
</protein>
<dbReference type="AlphaFoldDB" id="A0A0M9ABF1"/>
<gene>
    <name evidence="1" type="ORF">WN51_11434</name>
</gene>